<dbReference type="Proteomes" id="UP001174050">
    <property type="component" value="Unassembled WGS sequence"/>
</dbReference>
<evidence type="ECO:0000313" key="3">
    <source>
        <dbReference type="Proteomes" id="UP001174050"/>
    </source>
</evidence>
<accession>A0ABT7Z976</accession>
<feature type="compositionally biased region" description="Basic and acidic residues" evidence="1">
    <location>
        <begin position="354"/>
        <end position="365"/>
    </location>
</feature>
<dbReference type="RefSeq" id="WP_290112979.1">
    <property type="nucleotide sequence ID" value="NZ_JAUEPL010000025.1"/>
</dbReference>
<proteinExistence type="predicted"/>
<evidence type="ECO:0000256" key="1">
    <source>
        <dbReference type="SAM" id="MobiDB-lite"/>
    </source>
</evidence>
<sequence>MAPVFQMFPEAGPLQLASRTTSGLLPFIVPSDAATMFLRLVAVGPGCESLGGAAPTIELRAGTGVMAPVPNGPVPASITDESGAEVGMASLTREAHDIFMVTLEISKKNTRLWRVRITNNDPEELGFVWVTAEDAEDTRQPRMQWSGSFQRSALPGEPIDNIVARVSNVGTGVLTFHDLPGTDLGGGFTLLKVPSDIAPNACGTLEIKVDPIPPSQPYQGPQEFGSEYELRCNDRNKKNATLRLVRSQKFGKEKEKEKEFKEKEGKEQKDKEGKDNFEDELMKAGDAFPLGTGPAREDAGSIARRLADLEQAVDRLAHFIGPELRPDTSMSPLANEGRVQRGWGGTRPAGDAKGMSERGKPQSER</sequence>
<name>A0ABT7Z976_9ACTN</name>
<feature type="region of interest" description="Disordered" evidence="1">
    <location>
        <begin position="322"/>
        <end position="365"/>
    </location>
</feature>
<protein>
    <submittedName>
        <fullName evidence="2">Uncharacterized protein</fullName>
    </submittedName>
</protein>
<evidence type="ECO:0000313" key="2">
    <source>
        <dbReference type="EMBL" id="MDN3295827.1"/>
    </source>
</evidence>
<dbReference type="EMBL" id="JAUEPL010000025">
    <property type="protein sequence ID" value="MDN3295827.1"/>
    <property type="molecule type" value="Genomic_DNA"/>
</dbReference>
<feature type="compositionally biased region" description="Basic and acidic residues" evidence="1">
    <location>
        <begin position="250"/>
        <end position="276"/>
    </location>
</feature>
<keyword evidence="3" id="KW-1185">Reference proteome</keyword>
<comment type="caution">
    <text evidence="2">The sequence shown here is derived from an EMBL/GenBank/DDBJ whole genome shotgun (WGS) entry which is preliminary data.</text>
</comment>
<feature type="region of interest" description="Disordered" evidence="1">
    <location>
        <begin position="247"/>
        <end position="276"/>
    </location>
</feature>
<organism evidence="2 3">
    <name type="scientific">Streptomyces ficellus</name>
    <dbReference type="NCBI Taxonomy" id="1977088"/>
    <lineage>
        <taxon>Bacteria</taxon>
        <taxon>Bacillati</taxon>
        <taxon>Actinomycetota</taxon>
        <taxon>Actinomycetes</taxon>
        <taxon>Kitasatosporales</taxon>
        <taxon>Streptomycetaceae</taxon>
        <taxon>Streptomyces</taxon>
    </lineage>
</organism>
<reference evidence="2" key="1">
    <citation type="submission" date="2023-06" db="EMBL/GenBank/DDBJ databases">
        <title>WGS-Sequencing of Streptomyces ficellus isolate 21 collected from sand in Gara Djebilet Iron Mine in Algeria.</title>
        <authorList>
            <person name="Zegers G.P."/>
            <person name="Gomez A."/>
            <person name="Gueddou A."/>
            <person name="Zahara A.F."/>
            <person name="Worth M."/>
            <person name="Sevigny J.L."/>
            <person name="Tisa L."/>
        </authorList>
    </citation>
    <scope>NUCLEOTIDE SEQUENCE</scope>
    <source>
        <strain evidence="2">AS11</strain>
    </source>
</reference>
<gene>
    <name evidence="2" type="ORF">QWM81_17575</name>
</gene>